<proteinExistence type="predicted"/>
<dbReference type="PATRIC" id="fig|883079.3.peg.54"/>
<protein>
    <recommendedName>
        <fullName evidence="3">DUF4089 domain-containing protein</fullName>
    </recommendedName>
</protein>
<dbReference type="EMBL" id="AGWY01000001">
    <property type="protein sequence ID" value="EKS42510.1"/>
    <property type="molecule type" value="Genomic_DNA"/>
</dbReference>
<evidence type="ECO:0000313" key="1">
    <source>
        <dbReference type="EMBL" id="EKS42510.1"/>
    </source>
</evidence>
<comment type="caution">
    <text evidence="1">The sequence shown here is derived from an EMBL/GenBank/DDBJ whole genome shotgun (WGS) entry which is preliminary data.</text>
</comment>
<accession>K8PSJ7</accession>
<organism evidence="1 2">
    <name type="scientific">Afipia clevelandensis ATCC 49720</name>
    <dbReference type="NCBI Taxonomy" id="883079"/>
    <lineage>
        <taxon>Bacteria</taxon>
        <taxon>Pseudomonadati</taxon>
        <taxon>Pseudomonadota</taxon>
        <taxon>Alphaproteobacteria</taxon>
        <taxon>Hyphomicrobiales</taxon>
        <taxon>Nitrobacteraceae</taxon>
        <taxon>Afipia</taxon>
    </lineage>
</organism>
<sequence>MSSPDHLDKYIDASADILGLRIDPAWMPAVRLNMDNTLKLARLVQEFPLPDEIEPAAIYEA</sequence>
<dbReference type="InterPro" id="IPR025148">
    <property type="entry name" value="AtzG-like"/>
</dbReference>
<gene>
    <name evidence="1" type="ORF">HMPREF9696_00053</name>
</gene>
<evidence type="ECO:0008006" key="3">
    <source>
        <dbReference type="Google" id="ProtNLM"/>
    </source>
</evidence>
<dbReference type="HOGENOM" id="CLU_203091_2_0_5"/>
<dbReference type="AlphaFoldDB" id="K8PSJ7"/>
<evidence type="ECO:0000313" key="2">
    <source>
        <dbReference type="Proteomes" id="UP000001095"/>
    </source>
</evidence>
<dbReference type="RefSeq" id="WP_002710919.1">
    <property type="nucleotide sequence ID" value="NZ_KB375281.1"/>
</dbReference>
<dbReference type="Pfam" id="PF13318">
    <property type="entry name" value="AtzG-like"/>
    <property type="match status" value="1"/>
</dbReference>
<dbReference type="OrthoDB" id="7933911at2"/>
<reference evidence="1 2" key="1">
    <citation type="submission" date="2012-04" db="EMBL/GenBank/DDBJ databases">
        <title>The Genome Sequence of Afipia clevelandensis ATCC 49720.</title>
        <authorList>
            <consortium name="The Broad Institute Genome Sequencing Platform"/>
            <person name="Earl A."/>
            <person name="Ward D."/>
            <person name="Feldgarden M."/>
            <person name="Gevers D."/>
            <person name="Huys G."/>
            <person name="Walker B."/>
            <person name="Young S.K."/>
            <person name="Zeng Q."/>
            <person name="Gargeya S."/>
            <person name="Fitzgerald M."/>
            <person name="Haas B."/>
            <person name="Abouelleil A."/>
            <person name="Alvarado L."/>
            <person name="Arachchi H.M."/>
            <person name="Berlin A."/>
            <person name="Chapman S.B."/>
            <person name="Goldberg J."/>
            <person name="Griggs A."/>
            <person name="Gujja S."/>
            <person name="Hansen M."/>
            <person name="Howarth C."/>
            <person name="Imamovic A."/>
            <person name="Larimer J."/>
            <person name="McCowen C."/>
            <person name="Montmayeur A."/>
            <person name="Murphy C."/>
            <person name="Neiman D."/>
            <person name="Pearson M."/>
            <person name="Priest M."/>
            <person name="Roberts A."/>
            <person name="Saif S."/>
            <person name="Shea T."/>
            <person name="Sisk P."/>
            <person name="Sykes S."/>
            <person name="Wortman J."/>
            <person name="Nusbaum C."/>
            <person name="Birren B."/>
        </authorList>
    </citation>
    <scope>NUCLEOTIDE SEQUENCE [LARGE SCALE GENOMIC DNA]</scope>
    <source>
        <strain evidence="1 2">ATCC 49720</strain>
    </source>
</reference>
<dbReference type="Proteomes" id="UP000001095">
    <property type="component" value="Unassembled WGS sequence"/>
</dbReference>
<name>K8PSJ7_9BRAD</name>
<keyword evidence="2" id="KW-1185">Reference proteome</keyword>